<reference evidence="1 2" key="1">
    <citation type="submission" date="2015-10" db="EMBL/GenBank/DDBJ databases">
        <title>Draft genome sequence of Streptomyces sp. RV15, isolated from a marine sponge.</title>
        <authorList>
            <person name="Ruckert C."/>
            <person name="Abdelmohsen U.R."/>
            <person name="Winkler A."/>
            <person name="Hentschel U."/>
            <person name="Kalinowski J."/>
            <person name="Kampfer P."/>
            <person name="Glaeser S."/>
        </authorList>
    </citation>
    <scope>NUCLEOTIDE SEQUENCE [LARGE SCALE GENOMIC DNA]</scope>
    <source>
        <strain evidence="1 2">RV15</strain>
    </source>
</reference>
<gene>
    <name evidence="1" type="ORF">AQJ91_35685</name>
</gene>
<evidence type="ECO:0000313" key="2">
    <source>
        <dbReference type="Proteomes" id="UP000053260"/>
    </source>
</evidence>
<dbReference type="STRING" id="909626.AQJ91_35685"/>
<dbReference type="RefSeq" id="WP_067029944.1">
    <property type="nucleotide sequence ID" value="NZ_KQ949105.1"/>
</dbReference>
<accession>A0A101UTA1</accession>
<dbReference type="CDD" id="cd00586">
    <property type="entry name" value="4HBT"/>
    <property type="match status" value="1"/>
</dbReference>
<dbReference type="AlphaFoldDB" id="A0A101UTA1"/>
<sequence>MPDHFEYRHVVGFEETNLVGNVYFTNYVSWQGRCREMFLYQHAPEVLAELQTGLKLFTVNCSCEYFLELQAFDVVSVRMRLREVLSTQVEFTFDYVHLHAKGERLAARGSQRVACMRSDGLETVPITVPESLVSALESFRAVPA</sequence>
<protein>
    <submittedName>
        <fullName evidence="1">4-hydroxybenzoyl-CoA thioesterase</fullName>
    </submittedName>
</protein>
<dbReference type="OrthoDB" id="513711at2"/>
<dbReference type="EMBL" id="LMXB01000087">
    <property type="protein sequence ID" value="KUO16452.1"/>
    <property type="molecule type" value="Genomic_DNA"/>
</dbReference>
<name>A0A101UTA1_9ACTN</name>
<proteinExistence type="predicted"/>
<evidence type="ECO:0000313" key="1">
    <source>
        <dbReference type="EMBL" id="KUO16452.1"/>
    </source>
</evidence>
<keyword evidence="2" id="KW-1185">Reference proteome</keyword>
<dbReference type="Proteomes" id="UP000053260">
    <property type="component" value="Unassembled WGS sequence"/>
</dbReference>
<comment type="caution">
    <text evidence="1">The sequence shown here is derived from an EMBL/GenBank/DDBJ whole genome shotgun (WGS) entry which is preliminary data.</text>
</comment>
<dbReference type="SUPFAM" id="SSF54637">
    <property type="entry name" value="Thioesterase/thiol ester dehydrase-isomerase"/>
    <property type="match status" value="1"/>
</dbReference>
<dbReference type="Pfam" id="PF13279">
    <property type="entry name" value="4HBT_2"/>
    <property type="match status" value="1"/>
</dbReference>
<organism evidence="1 2">
    <name type="scientific">Streptomyces dysideae</name>
    <dbReference type="NCBI Taxonomy" id="909626"/>
    <lineage>
        <taxon>Bacteria</taxon>
        <taxon>Bacillati</taxon>
        <taxon>Actinomycetota</taxon>
        <taxon>Actinomycetes</taxon>
        <taxon>Kitasatosporales</taxon>
        <taxon>Streptomycetaceae</taxon>
        <taxon>Streptomyces</taxon>
    </lineage>
</organism>
<dbReference type="InterPro" id="IPR029069">
    <property type="entry name" value="HotDog_dom_sf"/>
</dbReference>
<dbReference type="Gene3D" id="3.10.129.10">
    <property type="entry name" value="Hotdog Thioesterase"/>
    <property type="match status" value="1"/>
</dbReference>